<evidence type="ECO:0000256" key="10">
    <source>
        <dbReference type="ARBA" id="ARBA00023002"/>
    </source>
</evidence>
<comment type="similarity">
    <text evidence="2">Belongs to the ERG4/ERG24 family.</text>
</comment>
<evidence type="ECO:0000256" key="13">
    <source>
        <dbReference type="ARBA" id="ARBA00023136"/>
    </source>
</evidence>
<feature type="transmembrane region" description="Helical" evidence="18">
    <location>
        <begin position="97"/>
        <end position="121"/>
    </location>
</feature>
<dbReference type="EMBL" id="BAAAHB010000001">
    <property type="protein sequence ID" value="GAA0441774.1"/>
    <property type="molecule type" value="Genomic_DNA"/>
</dbReference>
<keyword evidence="10" id="KW-0560">Oxidoreductase</keyword>
<accession>A0ABP3J4P8</accession>
<comment type="subcellular location">
    <subcellularLocation>
        <location evidence="1">Membrane</location>
        <topology evidence="1">Multi-pass membrane protein</topology>
    </subcellularLocation>
</comment>
<feature type="transmembrane region" description="Helical" evidence="18">
    <location>
        <begin position="250"/>
        <end position="274"/>
    </location>
</feature>
<evidence type="ECO:0000256" key="3">
    <source>
        <dbReference type="ARBA" id="ARBA00022516"/>
    </source>
</evidence>
<dbReference type="InterPro" id="IPR001171">
    <property type="entry name" value="ERG24_DHCR-like"/>
</dbReference>
<evidence type="ECO:0000256" key="14">
    <source>
        <dbReference type="ARBA" id="ARBA00023166"/>
    </source>
</evidence>
<evidence type="ECO:0000256" key="7">
    <source>
        <dbReference type="ARBA" id="ARBA00022857"/>
    </source>
</evidence>
<reference evidence="20" key="1">
    <citation type="journal article" date="2019" name="Int. J. Syst. Evol. Microbiol.">
        <title>The Global Catalogue of Microorganisms (GCM) 10K type strain sequencing project: providing services to taxonomists for standard genome sequencing and annotation.</title>
        <authorList>
            <consortium name="The Broad Institute Genomics Platform"/>
            <consortium name="The Broad Institute Genome Sequencing Center for Infectious Disease"/>
            <person name="Wu L."/>
            <person name="Ma J."/>
        </authorList>
    </citation>
    <scope>NUCLEOTIDE SEQUENCE [LARGE SCALE GENOMIC DNA]</scope>
    <source>
        <strain evidence="20">JCM 10649</strain>
    </source>
</reference>
<evidence type="ECO:0000256" key="9">
    <source>
        <dbReference type="ARBA" id="ARBA00022989"/>
    </source>
</evidence>
<comment type="caution">
    <text evidence="19">The sequence shown here is derived from an EMBL/GenBank/DDBJ whole genome shotgun (WGS) entry which is preliminary data.</text>
</comment>
<evidence type="ECO:0000256" key="16">
    <source>
        <dbReference type="ARBA" id="ARBA00038851"/>
    </source>
</evidence>
<keyword evidence="6" id="KW-0152">Cholesterol biosynthesis</keyword>
<proteinExistence type="inferred from homology"/>
<keyword evidence="8" id="KW-0752">Steroid biosynthesis</keyword>
<dbReference type="EC" id="1.3.1.21" evidence="16"/>
<dbReference type="PROSITE" id="PS51257">
    <property type="entry name" value="PROKAR_LIPOPROTEIN"/>
    <property type="match status" value="1"/>
</dbReference>
<keyword evidence="12" id="KW-0443">Lipid metabolism</keyword>
<keyword evidence="20" id="KW-1185">Reference proteome</keyword>
<sequence>MFLRCFLFPLALMVITPPLVLLLWCACVRFDGSPAALARAAVAGELLRGIPRPSGPSALAVAGFIAFEALLLRALPGRLHQGPVTPHGVRPQYRANGMAALLVTHGVYLAASFGLGLFPAGVLYDSFGSLLATSCLLCFVLCTAWYAKGLRWPSGPDHGSTGHRVLDYFWGTELHPSIGSVDLKQLFNCRVGMMSWSLLLVSFAAAQYERHGGVSSSMAVAVVLQLAYIVKFFHWEEGYCSTLDVMHDRFGYYLCWGVTVWLPGVYALSTLYLVSHPRQLSWPVTAALLVTGGAALAVNYSADEQRQRVRRTGGATLIWGRPPKVLEASFTTRDGGAHHTLLLYSGWWGVARHFHYLPEFVLALCWVLPAGTDRLLPYFYPFFLAVLLVDRCGRDERRCLEKYGDAYREYCAKVRWRIIPGLY</sequence>
<evidence type="ECO:0000313" key="20">
    <source>
        <dbReference type="Proteomes" id="UP001499895"/>
    </source>
</evidence>
<keyword evidence="14" id="KW-1207">Sterol metabolism</keyword>
<evidence type="ECO:0000256" key="18">
    <source>
        <dbReference type="SAM" id="Phobius"/>
    </source>
</evidence>
<feature type="transmembrane region" description="Helical" evidence="18">
    <location>
        <begin position="280"/>
        <end position="302"/>
    </location>
</feature>
<keyword evidence="13 18" id="KW-0472">Membrane</keyword>
<evidence type="ECO:0000256" key="4">
    <source>
        <dbReference type="ARBA" id="ARBA00022548"/>
    </source>
</evidence>
<protein>
    <recommendedName>
        <fullName evidence="16">7-dehydrocholesterol reductase</fullName>
        <ecNumber evidence="16">1.3.1.21</ecNumber>
    </recommendedName>
    <alternativeName>
        <fullName evidence="17">Sterol Delta(7)-reductase</fullName>
    </alternativeName>
</protein>
<feature type="transmembrane region" description="Helical" evidence="18">
    <location>
        <begin position="127"/>
        <end position="147"/>
    </location>
</feature>
<dbReference type="PANTHER" id="PTHR21257:SF38">
    <property type="entry name" value="7-DEHYDROCHOLESTEROL REDUCTASE"/>
    <property type="match status" value="1"/>
</dbReference>
<evidence type="ECO:0000256" key="12">
    <source>
        <dbReference type="ARBA" id="ARBA00023098"/>
    </source>
</evidence>
<keyword evidence="3" id="KW-0444">Lipid biosynthesis</keyword>
<dbReference type="Pfam" id="PF01222">
    <property type="entry name" value="ERG4_ERG24"/>
    <property type="match status" value="1"/>
</dbReference>
<evidence type="ECO:0000256" key="1">
    <source>
        <dbReference type="ARBA" id="ARBA00004141"/>
    </source>
</evidence>
<keyword evidence="7" id="KW-0521">NADP</keyword>
<keyword evidence="15" id="KW-0753">Steroid metabolism</keyword>
<keyword evidence="5 18" id="KW-0812">Transmembrane</keyword>
<gene>
    <name evidence="19" type="ORF">GCM10009544_00520</name>
</gene>
<name>A0ABP3J4P8_9ACTN</name>
<keyword evidence="11" id="KW-0756">Sterol biosynthesis</keyword>
<dbReference type="Gene3D" id="1.20.120.1630">
    <property type="match status" value="1"/>
</dbReference>
<evidence type="ECO:0000256" key="15">
    <source>
        <dbReference type="ARBA" id="ARBA00023221"/>
    </source>
</evidence>
<keyword evidence="9 18" id="KW-1133">Transmembrane helix</keyword>
<keyword evidence="4" id="KW-0153">Cholesterol metabolism</keyword>
<dbReference type="Proteomes" id="UP001499895">
    <property type="component" value="Unassembled WGS sequence"/>
</dbReference>
<evidence type="ECO:0000256" key="5">
    <source>
        <dbReference type="ARBA" id="ARBA00022692"/>
    </source>
</evidence>
<organism evidence="19 20">
    <name type="scientific">Streptomyces stramineus</name>
    <dbReference type="NCBI Taxonomy" id="173861"/>
    <lineage>
        <taxon>Bacteria</taxon>
        <taxon>Bacillati</taxon>
        <taxon>Actinomycetota</taxon>
        <taxon>Actinomycetes</taxon>
        <taxon>Kitasatosporales</taxon>
        <taxon>Streptomycetaceae</taxon>
        <taxon>Streptomyces</taxon>
    </lineage>
</organism>
<evidence type="ECO:0000256" key="11">
    <source>
        <dbReference type="ARBA" id="ARBA00023011"/>
    </source>
</evidence>
<evidence type="ECO:0000256" key="17">
    <source>
        <dbReference type="ARBA" id="ARBA00042688"/>
    </source>
</evidence>
<dbReference type="PANTHER" id="PTHR21257">
    <property type="entry name" value="DELTA(14)-STEROL REDUCTASE"/>
    <property type="match status" value="1"/>
</dbReference>
<evidence type="ECO:0000256" key="2">
    <source>
        <dbReference type="ARBA" id="ARBA00005402"/>
    </source>
</evidence>
<evidence type="ECO:0000256" key="6">
    <source>
        <dbReference type="ARBA" id="ARBA00022778"/>
    </source>
</evidence>
<evidence type="ECO:0000256" key="8">
    <source>
        <dbReference type="ARBA" id="ARBA00022955"/>
    </source>
</evidence>
<evidence type="ECO:0000313" key="19">
    <source>
        <dbReference type="EMBL" id="GAA0441774.1"/>
    </source>
</evidence>